<protein>
    <submittedName>
        <fullName evidence="4">Uncharacterized protein</fullName>
    </submittedName>
</protein>
<keyword evidence="5" id="KW-1185">Reference proteome</keyword>
<evidence type="ECO:0000313" key="5">
    <source>
        <dbReference type="Proteomes" id="UP000032214"/>
    </source>
</evidence>
<dbReference type="PANTHER" id="PTHR24126">
    <property type="entry name" value="ANKYRIN REPEAT, PH AND SEC7 DOMAIN CONTAINING PROTEIN SECG-RELATED"/>
    <property type="match status" value="1"/>
</dbReference>
<dbReference type="Pfam" id="PF12796">
    <property type="entry name" value="Ank_2"/>
    <property type="match status" value="1"/>
</dbReference>
<feature type="repeat" description="ANK" evidence="3">
    <location>
        <begin position="24"/>
        <end position="56"/>
    </location>
</feature>
<evidence type="ECO:0000256" key="3">
    <source>
        <dbReference type="PROSITE-ProRule" id="PRU00023"/>
    </source>
</evidence>
<dbReference type="PROSITE" id="PS50088">
    <property type="entry name" value="ANK_REPEAT"/>
    <property type="match status" value="1"/>
</dbReference>
<keyword evidence="2 3" id="KW-0040">ANK repeat</keyword>
<evidence type="ECO:0000313" key="4">
    <source>
        <dbReference type="EMBL" id="KIX85452.1"/>
    </source>
</evidence>
<dbReference type="InterPro" id="IPR036770">
    <property type="entry name" value="Ankyrin_rpt-contain_sf"/>
</dbReference>
<dbReference type="PROSITE" id="PS50297">
    <property type="entry name" value="ANK_REP_REGION"/>
    <property type="match status" value="1"/>
</dbReference>
<dbReference type="Proteomes" id="UP000032214">
    <property type="component" value="Unassembled WGS sequence"/>
</dbReference>
<dbReference type="AlphaFoldDB" id="A0A0D2K5C8"/>
<sequence length="154" mass="16867">MGNHVDTIQLLLELGADVNWSNDNGGSPLKLAVSQGNTIVIKMLIDKGADINARGTYLVMYALYSKHLSVAKLLSDYIFKDNKKYTYLNSCVNAATKIIGPMVKVPANLLNRIVPKHAAKKLVGAALFGTSMYAAYKVLPGIFSYAYNRFAHKI</sequence>
<dbReference type="SMART" id="SM00248">
    <property type="entry name" value="ANK"/>
    <property type="match status" value="2"/>
</dbReference>
<keyword evidence="1" id="KW-0677">Repeat</keyword>
<dbReference type="Gene3D" id="1.25.40.20">
    <property type="entry name" value="Ankyrin repeat-containing domain"/>
    <property type="match status" value="1"/>
</dbReference>
<dbReference type="InterPro" id="IPR002110">
    <property type="entry name" value="Ankyrin_rpt"/>
</dbReference>
<accession>A0A0D2K5C8</accession>
<reference evidence="4 5" key="1">
    <citation type="journal article" date="2013" name="Proc. Natl. Acad. Sci. U.S.A.">
        <title>Candidate phylum TM6 genome recovered from a hospital sink biofilm provides genomic insights into this uncultivated phylum.</title>
        <authorList>
            <person name="McLean J.S."/>
            <person name="Lombardo M.J."/>
            <person name="Badger J.H."/>
            <person name="Edlund A."/>
            <person name="Novotny M."/>
            <person name="Yee-Greenbaum J."/>
            <person name="Vyahhi N."/>
            <person name="Hall A.P."/>
            <person name="Yang Y."/>
            <person name="Dupont C.L."/>
            <person name="Ziegler M.G."/>
            <person name="Chitsaz H."/>
            <person name="Allen A.E."/>
            <person name="Yooseph S."/>
            <person name="Tesler G."/>
            <person name="Pevzner P.A."/>
            <person name="Friedman R.M."/>
            <person name="Nealson K.H."/>
            <person name="Venter J.C."/>
            <person name="Lasken R.S."/>
        </authorList>
    </citation>
    <scope>NUCLEOTIDE SEQUENCE [LARGE SCALE GENOMIC DNA]</scope>
    <source>
        <strain evidence="4 5">TM6SC1</strain>
    </source>
</reference>
<gene>
    <name evidence="4" type="ORF">J120_00540</name>
</gene>
<dbReference type="EMBL" id="ARQD01000001">
    <property type="protein sequence ID" value="KIX85452.1"/>
    <property type="molecule type" value="Genomic_DNA"/>
</dbReference>
<dbReference type="SUPFAM" id="SSF48403">
    <property type="entry name" value="Ankyrin repeat"/>
    <property type="match status" value="1"/>
</dbReference>
<organism evidence="4 5">
    <name type="scientific">candidate division TM6 bacterium JCVI TM6SC1</name>
    <dbReference type="NCBI Taxonomy" id="1306947"/>
    <lineage>
        <taxon>Bacteria</taxon>
        <taxon>Candidatus Babelota</taxon>
        <taxon>Vermiphilus</taxon>
    </lineage>
</organism>
<evidence type="ECO:0000256" key="2">
    <source>
        <dbReference type="ARBA" id="ARBA00023043"/>
    </source>
</evidence>
<evidence type="ECO:0000256" key="1">
    <source>
        <dbReference type="ARBA" id="ARBA00022737"/>
    </source>
</evidence>
<comment type="caution">
    <text evidence="4">The sequence shown here is derived from an EMBL/GenBank/DDBJ whole genome shotgun (WGS) entry which is preliminary data.</text>
</comment>
<dbReference type="PANTHER" id="PTHR24126:SF14">
    <property type="entry name" value="ANK_REP_REGION DOMAIN-CONTAINING PROTEIN"/>
    <property type="match status" value="1"/>
</dbReference>
<dbReference type="STRING" id="1306947.J120_00540"/>
<dbReference type="eggNOG" id="COG0666">
    <property type="taxonomic scope" value="Bacteria"/>
</dbReference>
<proteinExistence type="predicted"/>
<name>A0A0D2K5C8_9BACT</name>